<dbReference type="SUPFAM" id="SSF49777">
    <property type="entry name" value="PEBP-like"/>
    <property type="match status" value="1"/>
</dbReference>
<comment type="caution">
    <text evidence="2">The sequence shown here is derived from an EMBL/GenBank/DDBJ whole genome shotgun (WGS) entry which is preliminary data.</text>
</comment>
<dbReference type="Gene3D" id="3.90.280.10">
    <property type="entry name" value="PEBP-like"/>
    <property type="match status" value="1"/>
</dbReference>
<evidence type="ECO:0000256" key="1">
    <source>
        <dbReference type="SAM" id="MobiDB-lite"/>
    </source>
</evidence>
<sequence length="399" mass="43468">MADVVRRAEHALEGEEPDGERLDRVQPVLPDGLGGGLLTGERGVHAPDRAARTGSGGRAVPRTFDRDKCPGAPAPAPPTGTGRAPVDAPASGIRSSADVGQRGGVRRDQGAQRPLGRLVPRSEDEEPLVGAVQPCPPAGDRPHRYEITVLALDVPDAGVPATASPALASFTMGPHVDRLRPPDRHRHPLTRAMPAGDADPRCAVAGPEDSARPMRHDLPMTWGIGGIPRPGVRPSAKPVLYLDIDGVLNPEAPSHPEEFTEHRIGRMTVRLSSRHVEWLAELGKCYELVWASTWEEHANTYIGPLLGLPQLPYVALAAYRYRPDDPKLPVTQLPRMRKWAPILRHADGRRFAWLDDVIPFRARRQAWPHRGIRLVPVAPADGLRRRHVDALLAWGGQGR</sequence>
<dbReference type="Pfam" id="PF01161">
    <property type="entry name" value="PBP"/>
    <property type="match status" value="1"/>
</dbReference>
<dbReference type="Proteomes" id="UP000462055">
    <property type="component" value="Unassembled WGS sequence"/>
</dbReference>
<protein>
    <submittedName>
        <fullName evidence="2">Uncharacterized protein</fullName>
    </submittedName>
</protein>
<dbReference type="AlphaFoldDB" id="A0A6I4MQP9"/>
<feature type="region of interest" description="Disordered" evidence="1">
    <location>
        <begin position="1"/>
        <end position="140"/>
    </location>
</feature>
<dbReference type="InterPro" id="IPR008914">
    <property type="entry name" value="PEBP"/>
</dbReference>
<dbReference type="InterPro" id="IPR036610">
    <property type="entry name" value="PEBP-like_sf"/>
</dbReference>
<feature type="compositionally biased region" description="Basic and acidic residues" evidence="1">
    <location>
        <begin position="1"/>
        <end position="24"/>
    </location>
</feature>
<gene>
    <name evidence="2" type="ORF">F8568_033355</name>
</gene>
<evidence type="ECO:0000313" key="3">
    <source>
        <dbReference type="Proteomes" id="UP000462055"/>
    </source>
</evidence>
<reference evidence="2" key="1">
    <citation type="submission" date="2019-12" db="EMBL/GenBank/DDBJ databases">
        <title>Actinomadura physcomitrii sp. nov., a novel actinomycete isolated from moss [Physcomitrium sphaericum (Ludw) Fuernr].</title>
        <authorList>
            <person name="Zhuang X."/>
        </authorList>
    </citation>
    <scope>NUCLEOTIDE SEQUENCE [LARGE SCALE GENOMIC DNA]</scope>
    <source>
        <strain evidence="2">LD22</strain>
    </source>
</reference>
<feature type="compositionally biased region" description="Basic and acidic residues" evidence="1">
    <location>
        <begin position="42"/>
        <end position="51"/>
    </location>
</feature>
<proteinExistence type="predicted"/>
<dbReference type="Pfam" id="PF18143">
    <property type="entry name" value="HAD_SAK_2"/>
    <property type="match status" value="1"/>
</dbReference>
<name>A0A6I4MQP9_9ACTN</name>
<dbReference type="EMBL" id="WBMS02000034">
    <property type="protein sequence ID" value="MWA05169.1"/>
    <property type="molecule type" value="Genomic_DNA"/>
</dbReference>
<keyword evidence="3" id="KW-1185">Reference proteome</keyword>
<organism evidence="2 3">
    <name type="scientific">Actinomadura physcomitrii</name>
    <dbReference type="NCBI Taxonomy" id="2650748"/>
    <lineage>
        <taxon>Bacteria</taxon>
        <taxon>Bacillati</taxon>
        <taxon>Actinomycetota</taxon>
        <taxon>Actinomycetes</taxon>
        <taxon>Streptosporangiales</taxon>
        <taxon>Thermomonosporaceae</taxon>
        <taxon>Actinomadura</taxon>
    </lineage>
</organism>
<evidence type="ECO:0000313" key="2">
    <source>
        <dbReference type="EMBL" id="MWA05169.1"/>
    </source>
</evidence>
<accession>A0A6I4MQP9</accession>